<reference evidence="2" key="1">
    <citation type="submission" date="2022-07" db="EMBL/GenBank/DDBJ databases">
        <title>Genome-based characterization of novel serogroup A variants of Pasteurella multocida.</title>
        <authorList>
            <person name="Prajapati A."/>
            <person name="Yogisharadhya R."/>
            <person name="Mohanty N."/>
            <person name="Chanda M."/>
            <person name="Mendem S.K."/>
            <person name="Siddaramappa S."/>
            <person name="Shivachandra S.B."/>
        </authorList>
    </citation>
    <scope>NUCLEOTIDE SEQUENCE</scope>
    <source>
        <strain evidence="2">NIVEDIPm19</strain>
    </source>
</reference>
<protein>
    <submittedName>
        <fullName evidence="2">Helix-turn-helix domain-containing protein</fullName>
    </submittedName>
</protein>
<dbReference type="GO" id="GO:0003677">
    <property type="term" value="F:DNA binding"/>
    <property type="evidence" value="ECO:0007669"/>
    <property type="project" value="InterPro"/>
</dbReference>
<dbReference type="CDD" id="cd00093">
    <property type="entry name" value="HTH_XRE"/>
    <property type="match status" value="1"/>
</dbReference>
<dbReference type="InterPro" id="IPR001387">
    <property type="entry name" value="Cro/C1-type_HTH"/>
</dbReference>
<dbReference type="RefSeq" id="WP_005752888.1">
    <property type="nucleotide sequence ID" value="NZ_AP025519.1"/>
</dbReference>
<sequence length="111" mass="12521">MQITRRNASTKGASVAEIDRKKVRNEIIQAMLMGELSQGEALRKLRIEMFGINQQHYIQLVKVSRQTLSNIENDKGNYSVETINKVFKPFGLELGLVPVSKALLKELFSTA</sequence>
<feature type="domain" description="HTH cro/C1-type" evidence="1">
    <location>
        <begin position="63"/>
        <end position="97"/>
    </location>
</feature>
<comment type="caution">
    <text evidence="2">The sequence shown here is derived from an EMBL/GenBank/DDBJ whole genome shotgun (WGS) entry which is preliminary data.</text>
</comment>
<dbReference type="KEGG" id="pmul:DR93_102"/>
<proteinExistence type="predicted"/>
<dbReference type="AlphaFoldDB" id="A0A9X3UP43"/>
<evidence type="ECO:0000313" key="2">
    <source>
        <dbReference type="EMBL" id="MDA5622469.1"/>
    </source>
</evidence>
<dbReference type="InterPro" id="IPR010982">
    <property type="entry name" value="Lambda_DNA-bd_dom_sf"/>
</dbReference>
<dbReference type="Proteomes" id="UP001145481">
    <property type="component" value="Unassembled WGS sequence"/>
</dbReference>
<name>A0A9X3UP43_PASMD</name>
<organism evidence="2 3">
    <name type="scientific">Pasteurella multocida</name>
    <dbReference type="NCBI Taxonomy" id="747"/>
    <lineage>
        <taxon>Bacteria</taxon>
        <taxon>Pseudomonadati</taxon>
        <taxon>Pseudomonadota</taxon>
        <taxon>Gammaproteobacteria</taxon>
        <taxon>Pasteurellales</taxon>
        <taxon>Pasteurellaceae</taxon>
        <taxon>Pasteurella</taxon>
    </lineage>
</organism>
<dbReference type="GeneID" id="77207177"/>
<dbReference type="Pfam" id="PF01381">
    <property type="entry name" value="HTH_3"/>
    <property type="match status" value="1"/>
</dbReference>
<dbReference type="Gene3D" id="1.10.260.40">
    <property type="entry name" value="lambda repressor-like DNA-binding domains"/>
    <property type="match status" value="1"/>
</dbReference>
<evidence type="ECO:0000313" key="3">
    <source>
        <dbReference type="Proteomes" id="UP001145481"/>
    </source>
</evidence>
<accession>A0A9X3UP43</accession>
<evidence type="ECO:0000259" key="1">
    <source>
        <dbReference type="PROSITE" id="PS50943"/>
    </source>
</evidence>
<gene>
    <name evidence="2" type="ORF">NM948_02715</name>
</gene>
<dbReference type="SUPFAM" id="SSF47413">
    <property type="entry name" value="lambda repressor-like DNA-binding domains"/>
    <property type="match status" value="1"/>
</dbReference>
<dbReference type="EMBL" id="JANJHC010000004">
    <property type="protein sequence ID" value="MDA5622469.1"/>
    <property type="molecule type" value="Genomic_DNA"/>
</dbReference>
<dbReference type="PROSITE" id="PS50943">
    <property type="entry name" value="HTH_CROC1"/>
    <property type="match status" value="1"/>
</dbReference>